<gene>
    <name evidence="3" type="ORF">FHX76_001974</name>
</gene>
<sequence length="124" mass="13861">MTARKTWIVYTLARLAFFAVPLVILSLIGFQLWVAAIFATLIAFSLSVIFLRNIRDDASETIYDWRNRDRTEDDITEDAILDDSAPSDVAAAAADITDATKDESNTERDNTNDSRADEPNSSRD</sequence>
<proteinExistence type="predicted"/>
<dbReference type="InterPro" id="IPR025323">
    <property type="entry name" value="DUF4229"/>
</dbReference>
<evidence type="ECO:0008006" key="5">
    <source>
        <dbReference type="Google" id="ProtNLM"/>
    </source>
</evidence>
<dbReference type="RefSeq" id="WP_167150502.1">
    <property type="nucleotide sequence ID" value="NZ_JAAMOX010000002.1"/>
</dbReference>
<keyword evidence="4" id="KW-1185">Reference proteome</keyword>
<evidence type="ECO:0000313" key="4">
    <source>
        <dbReference type="Proteomes" id="UP000541033"/>
    </source>
</evidence>
<protein>
    <recommendedName>
        <fullName evidence="5">DUF4229 domain-containing protein</fullName>
    </recommendedName>
</protein>
<reference evidence="3 4" key="1">
    <citation type="submission" date="2020-02" db="EMBL/GenBank/DDBJ databases">
        <title>Sequencing the genomes of 1000 actinobacteria strains.</title>
        <authorList>
            <person name="Klenk H.-P."/>
        </authorList>
    </citation>
    <scope>NUCLEOTIDE SEQUENCE [LARGE SCALE GENOMIC DNA]</scope>
    <source>
        <strain evidence="3 4">DSM 27960</strain>
    </source>
</reference>
<dbReference type="EMBL" id="JAAMOX010000002">
    <property type="protein sequence ID" value="NIH54078.1"/>
    <property type="molecule type" value="Genomic_DNA"/>
</dbReference>
<dbReference type="AlphaFoldDB" id="A0A7X5R1S8"/>
<comment type="caution">
    <text evidence="3">The sequence shown here is derived from an EMBL/GenBank/DDBJ whole genome shotgun (WGS) entry which is preliminary data.</text>
</comment>
<evidence type="ECO:0000256" key="1">
    <source>
        <dbReference type="SAM" id="MobiDB-lite"/>
    </source>
</evidence>
<dbReference type="Proteomes" id="UP000541033">
    <property type="component" value="Unassembled WGS sequence"/>
</dbReference>
<accession>A0A7X5R1S8</accession>
<keyword evidence="2" id="KW-1133">Transmembrane helix</keyword>
<keyword evidence="2" id="KW-0472">Membrane</keyword>
<feature type="transmembrane region" description="Helical" evidence="2">
    <location>
        <begin position="7"/>
        <end position="24"/>
    </location>
</feature>
<keyword evidence="2" id="KW-0812">Transmembrane</keyword>
<evidence type="ECO:0000256" key="2">
    <source>
        <dbReference type="SAM" id="Phobius"/>
    </source>
</evidence>
<organism evidence="3 4">
    <name type="scientific">Lysinibacter cavernae</name>
    <dbReference type="NCBI Taxonomy" id="1640652"/>
    <lineage>
        <taxon>Bacteria</taxon>
        <taxon>Bacillati</taxon>
        <taxon>Actinomycetota</taxon>
        <taxon>Actinomycetes</taxon>
        <taxon>Micrococcales</taxon>
        <taxon>Microbacteriaceae</taxon>
        <taxon>Lysinibacter</taxon>
    </lineage>
</organism>
<name>A0A7X5R1S8_9MICO</name>
<feature type="compositionally biased region" description="Basic and acidic residues" evidence="1">
    <location>
        <begin position="98"/>
        <end position="124"/>
    </location>
</feature>
<evidence type="ECO:0000313" key="3">
    <source>
        <dbReference type="EMBL" id="NIH54078.1"/>
    </source>
</evidence>
<feature type="transmembrane region" description="Helical" evidence="2">
    <location>
        <begin position="30"/>
        <end position="51"/>
    </location>
</feature>
<dbReference type="Pfam" id="PF14012">
    <property type="entry name" value="DUF4229"/>
    <property type="match status" value="1"/>
</dbReference>
<feature type="region of interest" description="Disordered" evidence="1">
    <location>
        <begin position="95"/>
        <end position="124"/>
    </location>
</feature>